<keyword evidence="2" id="KW-1185">Reference proteome</keyword>
<organism evidence="1 2">
    <name type="scientific">Papaver atlanticum</name>
    <dbReference type="NCBI Taxonomy" id="357466"/>
    <lineage>
        <taxon>Eukaryota</taxon>
        <taxon>Viridiplantae</taxon>
        <taxon>Streptophyta</taxon>
        <taxon>Embryophyta</taxon>
        <taxon>Tracheophyta</taxon>
        <taxon>Spermatophyta</taxon>
        <taxon>Magnoliopsida</taxon>
        <taxon>Ranunculales</taxon>
        <taxon>Papaveraceae</taxon>
        <taxon>Papaveroideae</taxon>
        <taxon>Papaver</taxon>
    </lineage>
</organism>
<sequence>MRVFVNSEVLQVTGFSVGGCVIDDYGERIYKGKVVQDEIFTRFTIKVPCWKIAMNKLLACKIPSHHPLLLA</sequence>
<accession>A0AAD4TE92</accession>
<gene>
    <name evidence="1" type="ORF">MKW98_015814</name>
</gene>
<proteinExistence type="predicted"/>
<reference evidence="1" key="1">
    <citation type="submission" date="2022-04" db="EMBL/GenBank/DDBJ databases">
        <title>A functionally conserved STORR gene fusion in Papaver species that diverged 16.8 million years ago.</title>
        <authorList>
            <person name="Catania T."/>
        </authorList>
    </citation>
    <scope>NUCLEOTIDE SEQUENCE</scope>
    <source>
        <strain evidence="1">S-188037</strain>
    </source>
</reference>
<name>A0AAD4TE92_9MAGN</name>
<dbReference type="EMBL" id="JAJJMB010002176">
    <property type="protein sequence ID" value="KAI3952585.1"/>
    <property type="molecule type" value="Genomic_DNA"/>
</dbReference>
<evidence type="ECO:0000313" key="2">
    <source>
        <dbReference type="Proteomes" id="UP001202328"/>
    </source>
</evidence>
<dbReference type="Proteomes" id="UP001202328">
    <property type="component" value="Unassembled WGS sequence"/>
</dbReference>
<dbReference type="PROSITE" id="PS51257">
    <property type="entry name" value="PROKAR_LIPOPROTEIN"/>
    <property type="match status" value="1"/>
</dbReference>
<protein>
    <submittedName>
        <fullName evidence="1">Uncharacterized protein</fullName>
    </submittedName>
</protein>
<comment type="caution">
    <text evidence="1">The sequence shown here is derived from an EMBL/GenBank/DDBJ whole genome shotgun (WGS) entry which is preliminary data.</text>
</comment>
<evidence type="ECO:0000313" key="1">
    <source>
        <dbReference type="EMBL" id="KAI3952585.1"/>
    </source>
</evidence>
<dbReference type="AlphaFoldDB" id="A0AAD4TE92"/>